<dbReference type="InterPro" id="IPR050490">
    <property type="entry name" value="Bact_solute-bd_prot1"/>
</dbReference>
<organism evidence="8 9">
    <name type="scientific">Anaeromyces robustus</name>
    <dbReference type="NCBI Taxonomy" id="1754192"/>
    <lineage>
        <taxon>Eukaryota</taxon>
        <taxon>Fungi</taxon>
        <taxon>Fungi incertae sedis</taxon>
        <taxon>Chytridiomycota</taxon>
        <taxon>Chytridiomycota incertae sedis</taxon>
        <taxon>Neocallimastigomycetes</taxon>
        <taxon>Neocallimastigales</taxon>
        <taxon>Neocallimastigaceae</taxon>
        <taxon>Anaeromyces</taxon>
    </lineage>
</organism>
<feature type="signal peptide" evidence="6">
    <location>
        <begin position="1"/>
        <end position="19"/>
    </location>
</feature>
<evidence type="ECO:0000256" key="3">
    <source>
        <dbReference type="ARBA" id="ARBA00022989"/>
    </source>
</evidence>
<feature type="transmembrane region" description="Helical" evidence="5">
    <location>
        <begin position="487"/>
        <end position="503"/>
    </location>
</feature>
<evidence type="ECO:0000256" key="4">
    <source>
        <dbReference type="ARBA" id="ARBA00023136"/>
    </source>
</evidence>
<reference evidence="8 9" key="2">
    <citation type="submission" date="2016-08" db="EMBL/GenBank/DDBJ databases">
        <title>Pervasive Adenine N6-methylation of Active Genes in Fungi.</title>
        <authorList>
            <consortium name="DOE Joint Genome Institute"/>
            <person name="Mondo S.J."/>
            <person name="Dannebaum R.O."/>
            <person name="Kuo R.C."/>
            <person name="Labutti K."/>
            <person name="Haridas S."/>
            <person name="Kuo A."/>
            <person name="Salamov A."/>
            <person name="Ahrendt S.R."/>
            <person name="Lipzen A."/>
            <person name="Sullivan W."/>
            <person name="Andreopoulos W.B."/>
            <person name="Clum A."/>
            <person name="Lindquist E."/>
            <person name="Daum C."/>
            <person name="Ramamoorthy G.K."/>
            <person name="Gryganskyi A."/>
            <person name="Culley D."/>
            <person name="Magnuson J.K."/>
            <person name="James T.Y."/>
            <person name="O'Malley M.A."/>
            <person name="Stajich J.E."/>
            <person name="Spatafora J.W."/>
            <person name="Visel A."/>
            <person name="Grigoriev I.V."/>
        </authorList>
    </citation>
    <scope>NUCLEOTIDE SEQUENCE [LARGE SCALE GENOMIC DNA]</scope>
    <source>
        <strain evidence="8 9">S4</strain>
    </source>
</reference>
<name>A0A1Y1X3Y6_9FUNG</name>
<protein>
    <submittedName>
        <fullName evidence="8">Periplasmic binding protein-like II</fullName>
    </submittedName>
</protein>
<proteinExistence type="predicted"/>
<sequence>MIWQNILLFIFIQINICYAIDIKAVAFSLNGGGDLYLPLIDRFNKFSQENNLNINLTLDLYTETNSTAIVTDYEAMLDSLISSPHNTYDLYFYDNIYSIKFAPYLINLKEWLPKEHIDMYAPGIGSQSCVSKDKWVGLPITIDFTVLYSNPTYLQKYNKSIPKTWKDLLETSKEILDEENKLGNSKLMGYNGLFNSLEIGTCSIYEFIYSFRESVDSPFPSFPSIEAIDALKMMKKLNEEIGSDSHFQFNDDYTAEKMQSGDFIFIKYWYFPNMPFNVTALPGGKVGISGSSIGGFNIGVSNYVDEDRKKAAVIALEYITSKDMQKRIVMENKLFSGIPSLYDEPEVCNVIDCEFFKSIQLIARPTSKSKNYSSYSEKFRKYIYEYLYGDKSPEYVLKKINDISKFYYISTNTENTNIGVIMVIVVGLLSIIMLFSLKFLSIKHMRPYFRFLTDDFWVLTVFGSLLIMYASFTGLGKVSILKCELRTLLLSVGFTMSLIPIFYRLILNFPEQNMISHWVSNNKYLFLIIFIFTDILINTLAFNSPYTIEDKLVAEGENFQVCKMTTYGKLLNYLLLISKFIITLCMLFFIFIEWNIEESRLDIRYLSIAIYMDVISIVVLIIFNWIDVNDYIIATIIPNGIYIFFAVTNYVFFFNYRIVLAFMKKDDDDDLFYKTFSKGTSNYGSTSYLNNSKSNNNKDISNNKNQMSDKLLSYHYRTNINNSSSSSLLQSNYSEDSLN</sequence>
<dbReference type="InterPro" id="IPR017978">
    <property type="entry name" value="GPCR_3_C"/>
</dbReference>
<keyword evidence="6" id="KW-0732">Signal</keyword>
<dbReference type="Proteomes" id="UP000193944">
    <property type="component" value="Unassembled WGS sequence"/>
</dbReference>
<feature type="transmembrane region" description="Helical" evidence="5">
    <location>
        <begin position="604"/>
        <end position="626"/>
    </location>
</feature>
<dbReference type="Gene3D" id="3.40.190.10">
    <property type="entry name" value="Periplasmic binding protein-like II"/>
    <property type="match status" value="1"/>
</dbReference>
<feature type="domain" description="G-protein coupled receptors family 3 profile" evidence="7">
    <location>
        <begin position="417"/>
        <end position="632"/>
    </location>
</feature>
<feature type="transmembrane region" description="Helical" evidence="5">
    <location>
        <begin position="456"/>
        <end position="475"/>
    </location>
</feature>
<dbReference type="GO" id="GO:0016020">
    <property type="term" value="C:membrane"/>
    <property type="evidence" value="ECO:0007669"/>
    <property type="project" value="UniProtKB-SubCell"/>
</dbReference>
<feature type="transmembrane region" description="Helical" evidence="5">
    <location>
        <begin position="632"/>
        <end position="656"/>
    </location>
</feature>
<evidence type="ECO:0000256" key="5">
    <source>
        <dbReference type="SAM" id="Phobius"/>
    </source>
</evidence>
<dbReference type="AlphaFoldDB" id="A0A1Y1X3Y6"/>
<evidence type="ECO:0000256" key="2">
    <source>
        <dbReference type="ARBA" id="ARBA00022692"/>
    </source>
</evidence>
<dbReference type="Pfam" id="PF00003">
    <property type="entry name" value="7tm_3"/>
    <property type="match status" value="1"/>
</dbReference>
<evidence type="ECO:0000313" key="8">
    <source>
        <dbReference type="EMBL" id="ORX80086.1"/>
    </source>
</evidence>
<gene>
    <name evidence="8" type="ORF">BCR32DRAFT_294052</name>
</gene>
<dbReference type="OrthoDB" id="2148979at2759"/>
<dbReference type="SUPFAM" id="SSF53850">
    <property type="entry name" value="Periplasmic binding protein-like II"/>
    <property type="match status" value="1"/>
</dbReference>
<dbReference type="GO" id="GO:0004930">
    <property type="term" value="F:G protein-coupled receptor activity"/>
    <property type="evidence" value="ECO:0007669"/>
    <property type="project" value="InterPro"/>
</dbReference>
<keyword evidence="4 5" id="KW-0472">Membrane</keyword>
<dbReference type="STRING" id="1754192.A0A1Y1X3Y6"/>
<comment type="subcellular location">
    <subcellularLocation>
        <location evidence="1">Membrane</location>
        <topology evidence="1">Multi-pass membrane protein</topology>
    </subcellularLocation>
</comment>
<dbReference type="PANTHER" id="PTHR43649">
    <property type="entry name" value="ARABINOSE-BINDING PROTEIN-RELATED"/>
    <property type="match status" value="1"/>
</dbReference>
<keyword evidence="2 5" id="KW-0812">Transmembrane</keyword>
<comment type="caution">
    <text evidence="8">The sequence shown here is derived from an EMBL/GenBank/DDBJ whole genome shotgun (WGS) entry which is preliminary data.</text>
</comment>
<accession>A0A1Y1X3Y6</accession>
<feature type="transmembrane region" description="Helical" evidence="5">
    <location>
        <begin position="573"/>
        <end position="592"/>
    </location>
</feature>
<dbReference type="PANTHER" id="PTHR43649:SF12">
    <property type="entry name" value="DIACETYLCHITOBIOSE BINDING PROTEIN DASA"/>
    <property type="match status" value="1"/>
</dbReference>
<feature type="chain" id="PRO_5012282274" evidence="6">
    <location>
        <begin position="20"/>
        <end position="739"/>
    </location>
</feature>
<reference evidence="8 9" key="1">
    <citation type="submission" date="2016-08" db="EMBL/GenBank/DDBJ databases">
        <title>A Parts List for Fungal Cellulosomes Revealed by Comparative Genomics.</title>
        <authorList>
            <consortium name="DOE Joint Genome Institute"/>
            <person name="Haitjema C.H."/>
            <person name="Gilmore S.P."/>
            <person name="Henske J.K."/>
            <person name="Solomon K.V."/>
            <person name="De Groot R."/>
            <person name="Kuo A."/>
            <person name="Mondo S.J."/>
            <person name="Salamov A.A."/>
            <person name="Labutti K."/>
            <person name="Zhao Z."/>
            <person name="Chiniquy J."/>
            <person name="Barry K."/>
            <person name="Brewer H.M."/>
            <person name="Purvine S.O."/>
            <person name="Wright A.T."/>
            <person name="Boxma B."/>
            <person name="Van Alen T."/>
            <person name="Hackstein J.H."/>
            <person name="Baker S.E."/>
            <person name="Grigoriev I.V."/>
            <person name="O'Malley M.A."/>
        </authorList>
    </citation>
    <scope>NUCLEOTIDE SEQUENCE [LARGE SCALE GENOMIC DNA]</scope>
    <source>
        <strain evidence="8 9">S4</strain>
    </source>
</reference>
<evidence type="ECO:0000313" key="9">
    <source>
        <dbReference type="Proteomes" id="UP000193944"/>
    </source>
</evidence>
<evidence type="ECO:0000259" key="7">
    <source>
        <dbReference type="Pfam" id="PF00003"/>
    </source>
</evidence>
<dbReference type="EMBL" id="MCFG01000156">
    <property type="protein sequence ID" value="ORX80086.1"/>
    <property type="molecule type" value="Genomic_DNA"/>
</dbReference>
<dbReference type="InterPro" id="IPR006059">
    <property type="entry name" value="SBP"/>
</dbReference>
<evidence type="ECO:0000256" key="1">
    <source>
        <dbReference type="ARBA" id="ARBA00004141"/>
    </source>
</evidence>
<feature type="transmembrane region" description="Helical" evidence="5">
    <location>
        <begin position="418"/>
        <end position="435"/>
    </location>
</feature>
<keyword evidence="9" id="KW-1185">Reference proteome</keyword>
<dbReference type="Pfam" id="PF13416">
    <property type="entry name" value="SBP_bac_8"/>
    <property type="match status" value="1"/>
</dbReference>
<evidence type="ECO:0000256" key="6">
    <source>
        <dbReference type="SAM" id="SignalP"/>
    </source>
</evidence>
<keyword evidence="3 5" id="KW-1133">Transmembrane helix</keyword>
<feature type="transmembrane region" description="Helical" evidence="5">
    <location>
        <begin position="524"/>
        <end position="542"/>
    </location>
</feature>